<reference evidence="1 2" key="1">
    <citation type="submission" date="2014-04" db="EMBL/GenBank/DDBJ databases">
        <title>Evolutionary Origins and Diversification of the Mycorrhizal Mutualists.</title>
        <authorList>
            <consortium name="DOE Joint Genome Institute"/>
            <consortium name="Mycorrhizal Genomics Consortium"/>
            <person name="Kohler A."/>
            <person name="Kuo A."/>
            <person name="Nagy L.G."/>
            <person name="Floudas D."/>
            <person name="Copeland A."/>
            <person name="Barry K.W."/>
            <person name="Cichocki N."/>
            <person name="Veneault-Fourrey C."/>
            <person name="LaButti K."/>
            <person name="Lindquist E.A."/>
            <person name="Lipzen A."/>
            <person name="Lundell T."/>
            <person name="Morin E."/>
            <person name="Murat C."/>
            <person name="Riley R."/>
            <person name="Ohm R."/>
            <person name="Sun H."/>
            <person name="Tunlid A."/>
            <person name="Henrissat B."/>
            <person name="Grigoriev I.V."/>
            <person name="Hibbett D.S."/>
            <person name="Martin F."/>
        </authorList>
    </citation>
    <scope>NUCLEOTIDE SEQUENCE [LARGE SCALE GENOMIC DNA]</scope>
    <source>
        <strain evidence="1 2">FD-317 M1</strain>
    </source>
</reference>
<gene>
    <name evidence="1" type="ORF">GYMLUDRAFT_183528</name>
</gene>
<dbReference type="Proteomes" id="UP000053593">
    <property type="component" value="Unassembled WGS sequence"/>
</dbReference>
<sequence length="66" mass="7428">LCKELWLLHSAVGSQCTCKVVNDALWGMRPICNHCRKCVITAFSKWDAVETVTYTVHTPACHNLSH</sequence>
<accession>A0A0D0AI83</accession>
<dbReference type="HOGENOM" id="CLU_2838094_0_0_1"/>
<dbReference type="AlphaFoldDB" id="A0A0D0AI83"/>
<proteinExistence type="predicted"/>
<evidence type="ECO:0000313" key="2">
    <source>
        <dbReference type="Proteomes" id="UP000053593"/>
    </source>
</evidence>
<name>A0A0D0AI83_9AGAR</name>
<feature type="non-terminal residue" evidence="1">
    <location>
        <position position="1"/>
    </location>
</feature>
<evidence type="ECO:0000313" key="1">
    <source>
        <dbReference type="EMBL" id="KIK49840.1"/>
    </source>
</evidence>
<organism evidence="1 2">
    <name type="scientific">Collybiopsis luxurians FD-317 M1</name>
    <dbReference type="NCBI Taxonomy" id="944289"/>
    <lineage>
        <taxon>Eukaryota</taxon>
        <taxon>Fungi</taxon>
        <taxon>Dikarya</taxon>
        <taxon>Basidiomycota</taxon>
        <taxon>Agaricomycotina</taxon>
        <taxon>Agaricomycetes</taxon>
        <taxon>Agaricomycetidae</taxon>
        <taxon>Agaricales</taxon>
        <taxon>Marasmiineae</taxon>
        <taxon>Omphalotaceae</taxon>
        <taxon>Collybiopsis</taxon>
        <taxon>Collybiopsis luxurians</taxon>
    </lineage>
</organism>
<keyword evidence="2" id="KW-1185">Reference proteome</keyword>
<protein>
    <submittedName>
        <fullName evidence="1">Uncharacterized protein</fullName>
    </submittedName>
</protein>
<dbReference type="EMBL" id="KN834982">
    <property type="protein sequence ID" value="KIK49840.1"/>
    <property type="molecule type" value="Genomic_DNA"/>
</dbReference>